<dbReference type="Proteomes" id="UP000248863">
    <property type="component" value="Unassembled WGS sequence"/>
</dbReference>
<reference evidence="1 2" key="1">
    <citation type="submission" date="2017-07" db="EMBL/GenBank/DDBJ databases">
        <title>Draft Genome Sequences of Select Purple Nonsulfur Bacteria.</title>
        <authorList>
            <person name="Lasarre B."/>
            <person name="Mckinlay J.B."/>
        </authorList>
    </citation>
    <scope>NUCLEOTIDE SEQUENCE [LARGE SCALE GENOMIC DNA]</scope>
    <source>
        <strain evidence="1 2">DSM 11907</strain>
    </source>
</reference>
<keyword evidence="2" id="KW-1185">Reference proteome</keyword>
<accession>A0A327JXV6</accession>
<organism evidence="1 2">
    <name type="scientific">Rhodoplanes elegans</name>
    <dbReference type="NCBI Taxonomy" id="29408"/>
    <lineage>
        <taxon>Bacteria</taxon>
        <taxon>Pseudomonadati</taxon>
        <taxon>Pseudomonadota</taxon>
        <taxon>Alphaproteobacteria</taxon>
        <taxon>Hyphomicrobiales</taxon>
        <taxon>Nitrobacteraceae</taxon>
        <taxon>Rhodoplanes</taxon>
    </lineage>
</organism>
<name>A0A327JXV6_9BRAD</name>
<comment type="caution">
    <text evidence="1">The sequence shown here is derived from an EMBL/GenBank/DDBJ whole genome shotgun (WGS) entry which is preliminary data.</text>
</comment>
<proteinExistence type="predicted"/>
<sequence length="195" mass="20451">MAQAPNVAADESILADRRLAAGYLRTGNGDLAALALERLQKALPAPYKDRVATALAAIDAGDLAAAAATTEALAADLSAARRAAGTRLLADCVRELSDTFASLDRHRTKAPDLADAAPGAAITTAAKDSDAAFARCDAEAPAPVKADADFRRIVDGARASLARIPEAVAARDPDLLHRFLIELRAYEQILRFRHG</sequence>
<gene>
    <name evidence="1" type="ORF">CH338_27720</name>
</gene>
<evidence type="ECO:0000313" key="1">
    <source>
        <dbReference type="EMBL" id="RAI30415.1"/>
    </source>
</evidence>
<evidence type="ECO:0000313" key="2">
    <source>
        <dbReference type="Proteomes" id="UP000248863"/>
    </source>
</evidence>
<dbReference type="EMBL" id="NPEU01000617">
    <property type="protein sequence ID" value="RAI30415.1"/>
    <property type="molecule type" value="Genomic_DNA"/>
</dbReference>
<dbReference type="OrthoDB" id="7959519at2"/>
<dbReference type="RefSeq" id="WP_111360238.1">
    <property type="nucleotide sequence ID" value="NZ_NHSK01000027.1"/>
</dbReference>
<dbReference type="AlphaFoldDB" id="A0A327JXV6"/>
<protein>
    <submittedName>
        <fullName evidence="1">Uncharacterized protein</fullName>
    </submittedName>
</protein>